<evidence type="ECO:0000256" key="1">
    <source>
        <dbReference type="PROSITE-ProRule" id="PRU00339"/>
    </source>
</evidence>
<reference evidence="2 3" key="1">
    <citation type="journal article" date="2019" name="Nat. Microbiol.">
        <title>Mediterranean grassland soil C-N compound turnover is dependent on rainfall and depth, and is mediated by genomically divergent microorganisms.</title>
        <authorList>
            <person name="Diamond S."/>
            <person name="Andeer P.F."/>
            <person name="Li Z."/>
            <person name="Crits-Christoph A."/>
            <person name="Burstein D."/>
            <person name="Anantharaman K."/>
            <person name="Lane K.R."/>
            <person name="Thomas B.C."/>
            <person name="Pan C."/>
            <person name="Northen T.R."/>
            <person name="Banfield J.F."/>
        </authorList>
    </citation>
    <scope>NUCLEOTIDE SEQUENCE [LARGE SCALE GENOMIC DNA]</scope>
    <source>
        <strain evidence="2">WS_11</strain>
    </source>
</reference>
<protein>
    <submittedName>
        <fullName evidence="2">Uncharacterized protein</fullName>
    </submittedName>
</protein>
<dbReference type="EMBL" id="VBPB01000037">
    <property type="protein sequence ID" value="TMQ73856.1"/>
    <property type="molecule type" value="Genomic_DNA"/>
</dbReference>
<feature type="repeat" description="TPR" evidence="1">
    <location>
        <begin position="130"/>
        <end position="163"/>
    </location>
</feature>
<sequence>MLALSWLVPMLLVHPVQGEFRDWDVFAAGGVALALPLALRLGRSLGSVPAPLALAIAATALVPRLQWLALQTDPPRALARIEAWAAAPHPPRSTAVASALEFVAIAQYQAGRIAEGRRAMAAAIAQAPWERLYLEWAKAESQVGDWAMALELFDRAARMAPRDPTPWYLLGLEALDHRDRVAGVRAAAGMRRLSPGDPRAEELTARLRAMVEGGRAP</sequence>
<dbReference type="AlphaFoldDB" id="A0A538UD83"/>
<dbReference type="PROSITE" id="PS50005">
    <property type="entry name" value="TPR"/>
    <property type="match status" value="1"/>
</dbReference>
<dbReference type="Pfam" id="PF13428">
    <property type="entry name" value="TPR_14"/>
    <property type="match status" value="1"/>
</dbReference>
<name>A0A538UD83_UNCEI</name>
<proteinExistence type="predicted"/>
<comment type="caution">
    <text evidence="2">The sequence shown here is derived from an EMBL/GenBank/DDBJ whole genome shotgun (WGS) entry which is preliminary data.</text>
</comment>
<dbReference type="SUPFAM" id="SSF48452">
    <property type="entry name" value="TPR-like"/>
    <property type="match status" value="1"/>
</dbReference>
<evidence type="ECO:0000313" key="3">
    <source>
        <dbReference type="Proteomes" id="UP000319771"/>
    </source>
</evidence>
<dbReference type="Gene3D" id="1.25.40.10">
    <property type="entry name" value="Tetratricopeptide repeat domain"/>
    <property type="match status" value="1"/>
</dbReference>
<keyword evidence="1" id="KW-0802">TPR repeat</keyword>
<accession>A0A538UD83</accession>
<dbReference type="InterPro" id="IPR011990">
    <property type="entry name" value="TPR-like_helical_dom_sf"/>
</dbReference>
<evidence type="ECO:0000313" key="2">
    <source>
        <dbReference type="EMBL" id="TMQ73856.1"/>
    </source>
</evidence>
<dbReference type="Proteomes" id="UP000319771">
    <property type="component" value="Unassembled WGS sequence"/>
</dbReference>
<organism evidence="2 3">
    <name type="scientific">Eiseniibacteriota bacterium</name>
    <dbReference type="NCBI Taxonomy" id="2212470"/>
    <lineage>
        <taxon>Bacteria</taxon>
        <taxon>Candidatus Eiseniibacteriota</taxon>
    </lineage>
</organism>
<dbReference type="InterPro" id="IPR019734">
    <property type="entry name" value="TPR_rpt"/>
</dbReference>
<gene>
    <name evidence="2" type="ORF">E6K81_02585</name>
</gene>